<organism evidence="2 3">
    <name type="scientific">Cryobacterium sandaracinum</name>
    <dbReference type="NCBI Taxonomy" id="1259247"/>
    <lineage>
        <taxon>Bacteria</taxon>
        <taxon>Bacillati</taxon>
        <taxon>Actinomycetota</taxon>
        <taxon>Actinomycetes</taxon>
        <taxon>Micrococcales</taxon>
        <taxon>Microbacteriaceae</taxon>
        <taxon>Cryobacterium</taxon>
    </lineage>
</organism>
<evidence type="ECO:0000256" key="1">
    <source>
        <dbReference type="SAM" id="Phobius"/>
    </source>
</evidence>
<keyword evidence="1" id="KW-1133">Transmembrane helix</keyword>
<evidence type="ECO:0008006" key="4">
    <source>
        <dbReference type="Google" id="ProtNLM"/>
    </source>
</evidence>
<keyword evidence="3" id="KW-1185">Reference proteome</keyword>
<dbReference type="EMBL" id="SOGO01000022">
    <property type="protein sequence ID" value="TFD03183.1"/>
    <property type="molecule type" value="Genomic_DNA"/>
</dbReference>
<sequence length="131" mass="13180">MRRSPAGSSAFDRASVLLGLASLVFAGFVFGAQLPTEFDFVHIGATGAVVLLVSGTLAIAGGATRRPALYAAAGVLLTVAALVQLAGLAASFRPLGGDASTMAVTGGLGLGLLMLARAVRSLIRTHDSDER</sequence>
<comment type="caution">
    <text evidence="2">The sequence shown here is derived from an EMBL/GenBank/DDBJ whole genome shotgun (WGS) entry which is preliminary data.</text>
</comment>
<name>A0ABY2JDH4_9MICO</name>
<feature type="transmembrane region" description="Helical" evidence="1">
    <location>
        <begin position="68"/>
        <end position="90"/>
    </location>
</feature>
<protein>
    <recommendedName>
        <fullName evidence="4">Integral membrane protein</fullName>
    </recommendedName>
</protein>
<accession>A0ABY2JDH4</accession>
<reference evidence="2 3" key="1">
    <citation type="submission" date="2019-03" db="EMBL/GenBank/DDBJ databases">
        <title>Genomics of glacier-inhabiting Cryobacterium strains.</title>
        <authorList>
            <person name="Liu Q."/>
            <person name="Xin Y.-H."/>
        </authorList>
    </citation>
    <scope>NUCLEOTIDE SEQUENCE [LARGE SCALE GENOMIC DNA]</scope>
    <source>
        <strain evidence="2 3">TMT2-16</strain>
    </source>
</reference>
<gene>
    <name evidence="2" type="ORF">E3T25_07625</name>
</gene>
<proteinExistence type="predicted"/>
<keyword evidence="1" id="KW-0812">Transmembrane</keyword>
<dbReference type="RefSeq" id="WP_104101606.1">
    <property type="nucleotide sequence ID" value="NZ_SOGO01000022.1"/>
</dbReference>
<feature type="transmembrane region" description="Helical" evidence="1">
    <location>
        <begin position="41"/>
        <end position="61"/>
    </location>
</feature>
<dbReference type="Proteomes" id="UP000297851">
    <property type="component" value="Unassembled WGS sequence"/>
</dbReference>
<keyword evidence="1" id="KW-0472">Membrane</keyword>
<evidence type="ECO:0000313" key="2">
    <source>
        <dbReference type="EMBL" id="TFD03183.1"/>
    </source>
</evidence>
<evidence type="ECO:0000313" key="3">
    <source>
        <dbReference type="Proteomes" id="UP000297851"/>
    </source>
</evidence>
<feature type="transmembrane region" description="Helical" evidence="1">
    <location>
        <begin position="102"/>
        <end position="123"/>
    </location>
</feature>